<evidence type="ECO:0000313" key="1">
    <source>
        <dbReference type="EMBL" id="KKS13245.1"/>
    </source>
</evidence>
<gene>
    <name evidence="1" type="ORF">UU69_C0010G0020</name>
</gene>
<reference evidence="1 2" key="1">
    <citation type="journal article" date="2015" name="Nature">
        <title>rRNA introns, odd ribosomes, and small enigmatic genomes across a large radiation of phyla.</title>
        <authorList>
            <person name="Brown C.T."/>
            <person name="Hug L.A."/>
            <person name="Thomas B.C."/>
            <person name="Sharon I."/>
            <person name="Castelle C.J."/>
            <person name="Singh A."/>
            <person name="Wilkins M.J."/>
            <person name="Williams K.H."/>
            <person name="Banfield J.F."/>
        </authorList>
    </citation>
    <scope>NUCLEOTIDE SEQUENCE [LARGE SCALE GENOMIC DNA]</scope>
</reference>
<dbReference type="SUPFAM" id="SSF63411">
    <property type="entry name" value="LuxS/MPP-like metallohydrolase"/>
    <property type="match status" value="1"/>
</dbReference>
<dbReference type="Proteomes" id="UP000034299">
    <property type="component" value="Unassembled WGS sequence"/>
</dbReference>
<feature type="non-terminal residue" evidence="1">
    <location>
        <position position="1"/>
    </location>
</feature>
<dbReference type="Gene3D" id="3.30.830.10">
    <property type="entry name" value="Metalloenzyme, LuxS/M16 peptidase-like"/>
    <property type="match status" value="1"/>
</dbReference>
<keyword evidence="1" id="KW-0378">Hydrolase</keyword>
<dbReference type="EMBL" id="LCBP01000010">
    <property type="protein sequence ID" value="KKS13245.1"/>
    <property type="molecule type" value="Genomic_DNA"/>
</dbReference>
<comment type="caution">
    <text evidence="1">The sequence shown here is derived from an EMBL/GenBank/DDBJ whole genome shotgun (WGS) entry which is preliminary data.</text>
</comment>
<proteinExistence type="predicted"/>
<dbReference type="GO" id="GO:0046872">
    <property type="term" value="F:metal ion binding"/>
    <property type="evidence" value="ECO:0007669"/>
    <property type="project" value="InterPro"/>
</dbReference>
<organism evidence="1 2">
    <name type="scientific">Candidatus Magasanikbacteria bacterium GW2011_GWA2_41_55</name>
    <dbReference type="NCBI Taxonomy" id="1619038"/>
    <lineage>
        <taxon>Bacteria</taxon>
        <taxon>Candidatus Magasanikiibacteriota</taxon>
    </lineage>
</organism>
<dbReference type="GO" id="GO:0006508">
    <property type="term" value="P:proteolysis"/>
    <property type="evidence" value="ECO:0007669"/>
    <property type="project" value="UniProtKB-KW"/>
</dbReference>
<accession>A0A0G0WK93</accession>
<evidence type="ECO:0000313" key="2">
    <source>
        <dbReference type="Proteomes" id="UP000034299"/>
    </source>
</evidence>
<keyword evidence="1" id="KW-0645">Protease</keyword>
<protein>
    <submittedName>
        <fullName evidence="1">Processing protease</fullName>
    </submittedName>
</protein>
<sequence length="97" mass="11073">DELKTAKDNLAGHMVLQLEDSSAQAEWYGRSALLKKKIRTPQEELALYRAVKLVEVQKIANQVFQMPRLRLSAIGPYKDNLELKKMLKTSIMCICPN</sequence>
<dbReference type="GO" id="GO:0008233">
    <property type="term" value="F:peptidase activity"/>
    <property type="evidence" value="ECO:0007669"/>
    <property type="project" value="UniProtKB-KW"/>
</dbReference>
<dbReference type="AlphaFoldDB" id="A0A0G0WK93"/>
<dbReference type="InterPro" id="IPR011249">
    <property type="entry name" value="Metalloenz_LuxS/M16"/>
</dbReference>
<name>A0A0G0WK93_9BACT</name>